<protein>
    <recommendedName>
        <fullName evidence="2">DUF8164 domain-containing protein</fullName>
    </recommendedName>
</protein>
<evidence type="ECO:0000259" key="2">
    <source>
        <dbReference type="Pfam" id="PF26498"/>
    </source>
</evidence>
<feature type="domain" description="DUF8164" evidence="2">
    <location>
        <begin position="48"/>
        <end position="96"/>
    </location>
</feature>
<proteinExistence type="predicted"/>
<feature type="transmembrane region" description="Helical" evidence="1">
    <location>
        <begin position="239"/>
        <end position="258"/>
    </location>
</feature>
<dbReference type="OrthoDB" id="157609at2157"/>
<evidence type="ECO:0000256" key="1">
    <source>
        <dbReference type="SAM" id="Phobius"/>
    </source>
</evidence>
<sequence>MAIRPVESAEEIADINIDLLADEVIGKVADKYSVSTDDAVKYPNVEPNYQIQPILKTPKIDPGDEIVLDIYVAGYGVPDINRLSIHHSLDNILAEEQFPAELQSGFIGEMTDDYEIPRLLRGEPASRLGLLKNVSFLGPEVRLFIPKVGFADDPGIKNGVSYRDPSGVEGYPIPILESFVDDYPPLQLRINTKSASVLSRNSYSGDYPINVTFLYGDDGSVELSNGSVNVHVRNRTERYWWLPAGIIIISIISLLVQVV</sequence>
<dbReference type="KEGG" id="npe:Natpe_1622"/>
<organism evidence="3 4">
    <name type="scientific">Natrinema pellirubrum (strain DSM 15624 / CIP 106293 / JCM 10476 / NCIMB 786 / 157)</name>
    <dbReference type="NCBI Taxonomy" id="797303"/>
    <lineage>
        <taxon>Archaea</taxon>
        <taxon>Methanobacteriati</taxon>
        <taxon>Methanobacteriota</taxon>
        <taxon>Stenosarchaea group</taxon>
        <taxon>Halobacteria</taxon>
        <taxon>Halobacteriales</taxon>
        <taxon>Natrialbaceae</taxon>
        <taxon>Natrinema</taxon>
    </lineage>
</organism>
<name>L0JJR6_NATP1</name>
<accession>L0JJR6</accession>
<keyword evidence="1" id="KW-1133">Transmembrane helix</keyword>
<dbReference type="Proteomes" id="UP000010843">
    <property type="component" value="Chromosome"/>
</dbReference>
<gene>
    <name evidence="3" type="ordered locus">Natpe_1622</name>
</gene>
<dbReference type="AlphaFoldDB" id="L0JJR6"/>
<dbReference type="GeneID" id="43321511"/>
<reference evidence="4" key="1">
    <citation type="submission" date="2012-02" db="EMBL/GenBank/DDBJ databases">
        <title>Complete sequence of chromosome of Natrinema pellirubrum DSM 15624.</title>
        <authorList>
            <person name="Lucas S."/>
            <person name="Han J."/>
            <person name="Lapidus A."/>
            <person name="Cheng J.-F."/>
            <person name="Goodwin L."/>
            <person name="Pitluck S."/>
            <person name="Peters L."/>
            <person name="Teshima H."/>
            <person name="Detter J.C."/>
            <person name="Han C."/>
            <person name="Tapia R."/>
            <person name="Land M."/>
            <person name="Hauser L."/>
            <person name="Kyrpides N."/>
            <person name="Ivanova N."/>
            <person name="Pagani I."/>
            <person name="Sproer C."/>
            <person name="Anderson I."/>
            <person name="Woyke T."/>
        </authorList>
    </citation>
    <scope>NUCLEOTIDE SEQUENCE [LARGE SCALE GENOMIC DNA]</scope>
    <source>
        <strain evidence="4">DSM 15624 / JCM 10476 / NCIMB 786</strain>
    </source>
</reference>
<dbReference type="EMBL" id="CP003372">
    <property type="protein sequence ID" value="AGB31519.1"/>
    <property type="molecule type" value="Genomic_DNA"/>
</dbReference>
<keyword evidence="1" id="KW-0472">Membrane</keyword>
<dbReference type="InterPro" id="IPR058478">
    <property type="entry name" value="DUF8164"/>
</dbReference>
<feature type="domain" description="DUF8164" evidence="2">
    <location>
        <begin position="169"/>
        <end position="251"/>
    </location>
</feature>
<keyword evidence="1" id="KW-0812">Transmembrane</keyword>
<dbReference type="Pfam" id="PF26498">
    <property type="entry name" value="DUF8164"/>
    <property type="match status" value="2"/>
</dbReference>
<dbReference type="HOGENOM" id="CLU_1072062_0_0_2"/>
<dbReference type="RefSeq" id="WP_015298890.1">
    <property type="nucleotide sequence ID" value="NC_019962.1"/>
</dbReference>
<evidence type="ECO:0000313" key="4">
    <source>
        <dbReference type="Proteomes" id="UP000010843"/>
    </source>
</evidence>
<evidence type="ECO:0000313" key="3">
    <source>
        <dbReference type="EMBL" id="AGB31519.1"/>
    </source>
</evidence>